<dbReference type="NCBIfam" id="TIGR00046">
    <property type="entry name" value="RsmE family RNA methyltransferase"/>
    <property type="match status" value="1"/>
</dbReference>
<feature type="domain" description="Ribosomal RNA small subunit methyltransferase E methyltransferase" evidence="11">
    <location>
        <begin position="76"/>
        <end position="231"/>
    </location>
</feature>
<comment type="caution">
    <text evidence="13">The sequence shown here is derived from an EMBL/GenBank/DDBJ whole genome shotgun (WGS) entry which is preliminary data.</text>
</comment>
<evidence type="ECO:0000256" key="4">
    <source>
        <dbReference type="ARBA" id="ARBA00022552"/>
    </source>
</evidence>
<name>A0A9W6GPK2_9FUSO</name>
<dbReference type="InterPro" id="IPR046887">
    <property type="entry name" value="RsmE_PUA-like"/>
</dbReference>
<evidence type="ECO:0000313" key="13">
    <source>
        <dbReference type="EMBL" id="GLI57576.1"/>
    </source>
</evidence>
<comment type="catalytic activity">
    <reaction evidence="9 10">
        <text>uridine(1498) in 16S rRNA + S-adenosyl-L-methionine = N(3)-methyluridine(1498) in 16S rRNA + S-adenosyl-L-homocysteine + H(+)</text>
        <dbReference type="Rhea" id="RHEA:42920"/>
        <dbReference type="Rhea" id="RHEA-COMP:10283"/>
        <dbReference type="Rhea" id="RHEA-COMP:10284"/>
        <dbReference type="ChEBI" id="CHEBI:15378"/>
        <dbReference type="ChEBI" id="CHEBI:57856"/>
        <dbReference type="ChEBI" id="CHEBI:59789"/>
        <dbReference type="ChEBI" id="CHEBI:65315"/>
        <dbReference type="ChEBI" id="CHEBI:74502"/>
        <dbReference type="EC" id="2.1.1.193"/>
    </reaction>
</comment>
<accession>A0A9W6GPK2</accession>
<gene>
    <name evidence="13" type="ORF">PM10SUCC1_30900</name>
</gene>
<dbReference type="Pfam" id="PF04452">
    <property type="entry name" value="Methyltrans_RNA"/>
    <property type="match status" value="1"/>
</dbReference>
<evidence type="ECO:0000256" key="1">
    <source>
        <dbReference type="ARBA" id="ARBA00004496"/>
    </source>
</evidence>
<evidence type="ECO:0000256" key="3">
    <source>
        <dbReference type="ARBA" id="ARBA00022490"/>
    </source>
</evidence>
<dbReference type="InterPro" id="IPR029026">
    <property type="entry name" value="tRNA_m1G_MTases_N"/>
</dbReference>
<dbReference type="SUPFAM" id="SSF75217">
    <property type="entry name" value="alpha/beta knot"/>
    <property type="match status" value="1"/>
</dbReference>
<evidence type="ECO:0000256" key="10">
    <source>
        <dbReference type="PIRNR" id="PIRNR015601"/>
    </source>
</evidence>
<keyword evidence="7 10" id="KW-0949">S-adenosyl-L-methionine</keyword>
<keyword evidence="5 10" id="KW-0489">Methyltransferase</keyword>
<feature type="domain" description="Ribosomal RNA small subunit methyltransferase E PUA-like" evidence="12">
    <location>
        <begin position="21"/>
        <end position="65"/>
    </location>
</feature>
<keyword evidence="4 10" id="KW-0698">rRNA processing</keyword>
<evidence type="ECO:0000256" key="7">
    <source>
        <dbReference type="ARBA" id="ARBA00022691"/>
    </source>
</evidence>
<dbReference type="AlphaFoldDB" id="A0A9W6GPK2"/>
<reference evidence="13" key="1">
    <citation type="submission" date="2022-12" db="EMBL/GenBank/DDBJ databases">
        <title>Reference genome sequencing for broad-spectrum identification of bacterial and archaeal isolates by mass spectrometry.</title>
        <authorList>
            <person name="Sekiguchi Y."/>
            <person name="Tourlousse D.M."/>
        </authorList>
    </citation>
    <scope>NUCLEOTIDE SEQUENCE</scope>
    <source>
        <strain evidence="13">10succ1</strain>
    </source>
</reference>
<dbReference type="EC" id="2.1.1.193" evidence="10"/>
<dbReference type="EMBL" id="BSDY01000020">
    <property type="protein sequence ID" value="GLI57576.1"/>
    <property type="molecule type" value="Genomic_DNA"/>
</dbReference>
<dbReference type="PIRSF" id="PIRSF015601">
    <property type="entry name" value="MTase_slr0722"/>
    <property type="match status" value="1"/>
</dbReference>
<dbReference type="GO" id="GO:0005737">
    <property type="term" value="C:cytoplasm"/>
    <property type="evidence" value="ECO:0007669"/>
    <property type="project" value="UniProtKB-SubCell"/>
</dbReference>
<comment type="similarity">
    <text evidence="2 10">Belongs to the RNA methyltransferase RsmE family.</text>
</comment>
<dbReference type="Pfam" id="PF20260">
    <property type="entry name" value="PUA_4"/>
    <property type="match status" value="1"/>
</dbReference>
<dbReference type="InterPro" id="IPR015947">
    <property type="entry name" value="PUA-like_sf"/>
</dbReference>
<protein>
    <recommendedName>
        <fullName evidence="10">Ribosomal RNA small subunit methyltransferase E</fullName>
        <ecNumber evidence="10">2.1.1.193</ecNumber>
    </recommendedName>
</protein>
<evidence type="ECO:0000256" key="8">
    <source>
        <dbReference type="ARBA" id="ARBA00025699"/>
    </source>
</evidence>
<dbReference type="InterPro" id="IPR046886">
    <property type="entry name" value="RsmE_MTase_dom"/>
</dbReference>
<proteinExistence type="inferred from homology"/>
<dbReference type="CDD" id="cd18084">
    <property type="entry name" value="RsmE-like"/>
    <property type="match status" value="1"/>
</dbReference>
<dbReference type="GO" id="GO:0070042">
    <property type="term" value="F:rRNA (uridine-N3-)-methyltransferase activity"/>
    <property type="evidence" value="ECO:0007669"/>
    <property type="project" value="TreeGrafter"/>
</dbReference>
<evidence type="ECO:0000256" key="9">
    <source>
        <dbReference type="ARBA" id="ARBA00047944"/>
    </source>
</evidence>
<dbReference type="RefSeq" id="WP_281837242.1">
    <property type="nucleotide sequence ID" value="NZ_BSDY01000020.1"/>
</dbReference>
<dbReference type="InterPro" id="IPR029028">
    <property type="entry name" value="Alpha/beta_knot_MTases"/>
</dbReference>
<dbReference type="PANTHER" id="PTHR30027:SF3">
    <property type="entry name" value="16S RRNA (URACIL(1498)-N(3))-METHYLTRANSFERASE"/>
    <property type="match status" value="1"/>
</dbReference>
<evidence type="ECO:0000256" key="6">
    <source>
        <dbReference type="ARBA" id="ARBA00022679"/>
    </source>
</evidence>
<evidence type="ECO:0000256" key="2">
    <source>
        <dbReference type="ARBA" id="ARBA00005528"/>
    </source>
</evidence>
<keyword evidence="6 10" id="KW-0808">Transferase</keyword>
<dbReference type="Gene3D" id="3.40.1280.10">
    <property type="match status" value="1"/>
</dbReference>
<keyword evidence="3 10" id="KW-0963">Cytoplasm</keyword>
<evidence type="ECO:0000313" key="14">
    <source>
        <dbReference type="Proteomes" id="UP001144471"/>
    </source>
</evidence>
<sequence length="237" mass="26894">MISVFVEKESIKGNIVEIREKQDINHLKNSFRMKAGDKLRVVDGEFEYMCRIIEVEKKEILAEIEERIEDRYSTEAEIDIAQGLLKNDKMDLTIQKLTEIGINRIIPMVTERTVVKVKEKKAKWDVVSKEALKQCQGVKLVDITAPQRLKDIAFESYDLVLLPYECAEGTRITDILDRCEEKPGRVLYLIGPEGGFSEKEVEFLVDRGAKVISLGRRILRAETAAIVAGGILVNELG</sequence>
<comment type="function">
    <text evidence="8 10">Specifically methylates the N3 position of the uracil ring of uridine 1498 (m3U1498) in 16S rRNA. Acts on the fully assembled 30S ribosomal subunit.</text>
</comment>
<dbReference type="Proteomes" id="UP001144471">
    <property type="component" value="Unassembled WGS sequence"/>
</dbReference>
<keyword evidence="14" id="KW-1185">Reference proteome</keyword>
<organism evidence="13 14">
    <name type="scientific">Propionigenium maris DSM 9537</name>
    <dbReference type="NCBI Taxonomy" id="1123000"/>
    <lineage>
        <taxon>Bacteria</taxon>
        <taxon>Fusobacteriati</taxon>
        <taxon>Fusobacteriota</taxon>
        <taxon>Fusobacteriia</taxon>
        <taxon>Fusobacteriales</taxon>
        <taxon>Fusobacteriaceae</taxon>
        <taxon>Propionigenium</taxon>
    </lineage>
</organism>
<comment type="subcellular location">
    <subcellularLocation>
        <location evidence="1 10">Cytoplasm</location>
    </subcellularLocation>
</comment>
<dbReference type="SUPFAM" id="SSF88697">
    <property type="entry name" value="PUA domain-like"/>
    <property type="match status" value="1"/>
</dbReference>
<dbReference type="PANTHER" id="PTHR30027">
    <property type="entry name" value="RIBOSOMAL RNA SMALL SUBUNIT METHYLTRANSFERASE E"/>
    <property type="match status" value="1"/>
</dbReference>
<evidence type="ECO:0000256" key="5">
    <source>
        <dbReference type="ARBA" id="ARBA00022603"/>
    </source>
</evidence>
<evidence type="ECO:0000259" key="11">
    <source>
        <dbReference type="Pfam" id="PF04452"/>
    </source>
</evidence>
<evidence type="ECO:0000259" key="12">
    <source>
        <dbReference type="Pfam" id="PF20260"/>
    </source>
</evidence>
<dbReference type="Gene3D" id="2.40.240.20">
    <property type="entry name" value="Hypothetical PUA domain-like, domain 1"/>
    <property type="match status" value="1"/>
</dbReference>
<dbReference type="InterPro" id="IPR006700">
    <property type="entry name" value="RsmE"/>
</dbReference>
<dbReference type="GO" id="GO:0070475">
    <property type="term" value="P:rRNA base methylation"/>
    <property type="evidence" value="ECO:0007669"/>
    <property type="project" value="TreeGrafter"/>
</dbReference>